<dbReference type="InterPro" id="IPR032466">
    <property type="entry name" value="Metal_Hydrolase"/>
</dbReference>
<feature type="binding site" evidence="4">
    <location>
        <position position="138"/>
    </location>
    <ligand>
        <name>a divalent metal cation</name>
        <dbReference type="ChEBI" id="CHEBI:60240"/>
        <label>2</label>
    </ligand>
</feature>
<dbReference type="InterPro" id="IPR001130">
    <property type="entry name" value="TatD-like"/>
</dbReference>
<proteinExistence type="inferred from homology"/>
<dbReference type="SUPFAM" id="SSF51556">
    <property type="entry name" value="Metallo-dependent hydrolases"/>
    <property type="match status" value="1"/>
</dbReference>
<dbReference type="PIRSF" id="PIRSF005902">
    <property type="entry name" value="DNase_TatD"/>
    <property type="match status" value="1"/>
</dbReference>
<evidence type="ECO:0000313" key="5">
    <source>
        <dbReference type="EMBL" id="EHB92864.1"/>
    </source>
</evidence>
<evidence type="ECO:0008006" key="7">
    <source>
        <dbReference type="Google" id="ProtNLM"/>
    </source>
</evidence>
<dbReference type="Proteomes" id="UP000006008">
    <property type="component" value="Unassembled WGS sequence"/>
</dbReference>
<evidence type="ECO:0000256" key="4">
    <source>
        <dbReference type="PIRSR" id="PIRSR005902-1"/>
    </source>
</evidence>
<feature type="binding site" evidence="4">
    <location>
        <position position="213"/>
    </location>
    <ligand>
        <name>a divalent metal cation</name>
        <dbReference type="ChEBI" id="CHEBI:60240"/>
        <label>1</label>
    </ligand>
</feature>
<dbReference type="PROSITE" id="PS01091">
    <property type="entry name" value="TATD_3"/>
    <property type="match status" value="1"/>
</dbReference>
<feature type="binding site" evidence="4">
    <location>
        <position position="9"/>
    </location>
    <ligand>
        <name>a divalent metal cation</name>
        <dbReference type="ChEBI" id="CHEBI:60240"/>
        <label>1</label>
    </ligand>
</feature>
<dbReference type="InterPro" id="IPR015991">
    <property type="entry name" value="TatD/YcfH-like"/>
</dbReference>
<name>G5H6L7_9BACT</name>
<dbReference type="GO" id="GO:0016788">
    <property type="term" value="F:hydrolase activity, acting on ester bonds"/>
    <property type="evidence" value="ECO:0007669"/>
    <property type="project" value="InterPro"/>
</dbReference>
<dbReference type="PANTHER" id="PTHR46124">
    <property type="entry name" value="D-AMINOACYL-TRNA DEACYLASE"/>
    <property type="match status" value="1"/>
</dbReference>
<feature type="binding site" evidence="4">
    <location>
        <position position="11"/>
    </location>
    <ligand>
        <name>a divalent metal cation</name>
        <dbReference type="ChEBI" id="CHEBI:60240"/>
        <label>1</label>
    </ligand>
</feature>
<dbReference type="CDD" id="cd01310">
    <property type="entry name" value="TatD_DNAse"/>
    <property type="match status" value="1"/>
</dbReference>
<dbReference type="EMBL" id="ADLD01000008">
    <property type="protein sequence ID" value="EHB92864.1"/>
    <property type="molecule type" value="Genomic_DNA"/>
</dbReference>
<dbReference type="PATRIC" id="fig|742725.3.peg.626"/>
<reference evidence="5 6" key="1">
    <citation type="submission" date="2011-08" db="EMBL/GenBank/DDBJ databases">
        <title>The Genome Sequence of Alistipes indistinctus YIT 12060.</title>
        <authorList>
            <consortium name="The Broad Institute Genome Sequencing Platform"/>
            <person name="Earl A."/>
            <person name="Ward D."/>
            <person name="Feldgarden M."/>
            <person name="Gevers D."/>
            <person name="Morotomi M."/>
            <person name="Young S.K."/>
            <person name="Zeng Q."/>
            <person name="Gargeya S."/>
            <person name="Fitzgerald M."/>
            <person name="Haas B."/>
            <person name="Abouelleil A."/>
            <person name="Alvarado L."/>
            <person name="Arachchi H.M."/>
            <person name="Berlin A."/>
            <person name="Brown A."/>
            <person name="Chapman S.B."/>
            <person name="Chen Z."/>
            <person name="Dunbar C."/>
            <person name="Freedman E."/>
            <person name="Gearin G."/>
            <person name="Gellesch M."/>
            <person name="Goldberg J."/>
            <person name="Griggs A."/>
            <person name="Gujja S."/>
            <person name="Heiman D."/>
            <person name="Howarth C."/>
            <person name="Larson L."/>
            <person name="Lui A."/>
            <person name="MacDonald P.J.P."/>
            <person name="Montmayeur A."/>
            <person name="Murphy C."/>
            <person name="Neiman D."/>
            <person name="Pearson M."/>
            <person name="Priest M."/>
            <person name="Roberts A."/>
            <person name="Saif S."/>
            <person name="Shea T."/>
            <person name="Shenoy N."/>
            <person name="Sisk P."/>
            <person name="Stolte C."/>
            <person name="Sykes S."/>
            <person name="Wortman J."/>
            <person name="Nusbaum C."/>
            <person name="Birren B."/>
        </authorList>
    </citation>
    <scope>NUCLEOTIDE SEQUENCE [LARGE SCALE GENOMIC DNA]</scope>
    <source>
        <strain evidence="5 6">YIT 12060</strain>
    </source>
</reference>
<comment type="similarity">
    <text evidence="1">Belongs to the metallo-dependent hydrolases superfamily. TatD-type hydrolase family.</text>
</comment>
<dbReference type="STRING" id="742725.HMPREF9450_00577"/>
<dbReference type="InterPro" id="IPR018228">
    <property type="entry name" value="DNase_TatD-rel_CS"/>
</dbReference>
<sequence length="267" mass="29646">MSLQLIDTHSHIYDPQFDADRDEAVARARAAGVGRILLPAVDAESYGAMFALARQYPELCRPMMGLHPTSVNDNPRWREDLEQVARYLAAPPEGIRFCGVGEVGLDLYWSRDFLSQQQQALRFQVELSLQYGLPLVIHTRDAWDEMCALLDAFRGRGVRGILHSFCGTADHYRALKAAGGFLFGIGGPVTYKKSSLPDTLREIPLSDLVLETDSPYLPPVPYRGKRNESAYVGLVACRLAEIYGTTPEEVAAVTTRNARALFGERIS</sequence>
<dbReference type="NCBIfam" id="TIGR00010">
    <property type="entry name" value="YchF/TatD family DNA exonuclease"/>
    <property type="match status" value="1"/>
</dbReference>
<organism evidence="5 6">
    <name type="scientific">Alistipes indistinctus YIT 12060</name>
    <dbReference type="NCBI Taxonomy" id="742725"/>
    <lineage>
        <taxon>Bacteria</taxon>
        <taxon>Pseudomonadati</taxon>
        <taxon>Bacteroidota</taxon>
        <taxon>Bacteroidia</taxon>
        <taxon>Bacteroidales</taxon>
        <taxon>Rikenellaceae</taxon>
        <taxon>Alistipes</taxon>
    </lineage>
</organism>
<comment type="caution">
    <text evidence="5">The sequence shown here is derived from an EMBL/GenBank/DDBJ whole genome shotgun (WGS) entry which is preliminary data.</text>
</comment>
<keyword evidence="6" id="KW-1185">Reference proteome</keyword>
<dbReference type="GO" id="GO:0004536">
    <property type="term" value="F:DNA nuclease activity"/>
    <property type="evidence" value="ECO:0007669"/>
    <property type="project" value="InterPro"/>
</dbReference>
<evidence type="ECO:0000256" key="2">
    <source>
        <dbReference type="ARBA" id="ARBA00022723"/>
    </source>
</evidence>
<dbReference type="PROSITE" id="PS01090">
    <property type="entry name" value="TATD_2"/>
    <property type="match status" value="1"/>
</dbReference>
<dbReference type="GO" id="GO:0046872">
    <property type="term" value="F:metal ion binding"/>
    <property type="evidence" value="ECO:0007669"/>
    <property type="project" value="UniProtKB-KW"/>
</dbReference>
<evidence type="ECO:0000256" key="1">
    <source>
        <dbReference type="ARBA" id="ARBA00009275"/>
    </source>
</evidence>
<accession>G5H6L7</accession>
<gene>
    <name evidence="5" type="ORF">HMPREF9450_00577</name>
</gene>
<dbReference type="PANTHER" id="PTHR46124:SF4">
    <property type="entry name" value="HYDROLASE TATD"/>
    <property type="match status" value="1"/>
</dbReference>
<dbReference type="Gene3D" id="3.20.20.140">
    <property type="entry name" value="Metal-dependent hydrolases"/>
    <property type="match status" value="1"/>
</dbReference>
<evidence type="ECO:0000313" key="6">
    <source>
        <dbReference type="Proteomes" id="UP000006008"/>
    </source>
</evidence>
<protein>
    <recommendedName>
        <fullName evidence="7">TatD family hydrolase</fullName>
    </recommendedName>
</protein>
<dbReference type="GeneID" id="92816411"/>
<dbReference type="AlphaFoldDB" id="G5H6L7"/>
<keyword evidence="2 4" id="KW-0479">Metal-binding</keyword>
<feature type="binding site" evidence="4">
    <location>
        <position position="163"/>
    </location>
    <ligand>
        <name>a divalent metal cation</name>
        <dbReference type="ChEBI" id="CHEBI:60240"/>
        <label>2</label>
    </ligand>
</feature>
<dbReference type="RefSeq" id="WP_009133383.1">
    <property type="nucleotide sequence ID" value="NZ_CP102250.1"/>
</dbReference>
<keyword evidence="3" id="KW-0378">Hydrolase</keyword>
<dbReference type="Pfam" id="PF01026">
    <property type="entry name" value="TatD_DNase"/>
    <property type="match status" value="1"/>
</dbReference>
<feature type="binding site" evidence="4">
    <location>
        <position position="102"/>
    </location>
    <ligand>
        <name>a divalent metal cation</name>
        <dbReference type="ChEBI" id="CHEBI:60240"/>
        <label>1</label>
    </ligand>
</feature>
<evidence type="ECO:0000256" key="3">
    <source>
        <dbReference type="ARBA" id="ARBA00022801"/>
    </source>
</evidence>
<dbReference type="GO" id="GO:0005829">
    <property type="term" value="C:cytosol"/>
    <property type="evidence" value="ECO:0007669"/>
    <property type="project" value="TreeGrafter"/>
</dbReference>
<dbReference type="eggNOG" id="COG0084">
    <property type="taxonomic scope" value="Bacteria"/>
</dbReference>
<dbReference type="HOGENOM" id="CLU_031506_4_0_10"/>
<dbReference type="FunFam" id="3.20.20.140:FF:000005">
    <property type="entry name" value="TatD family hydrolase"/>
    <property type="match status" value="1"/>
</dbReference>